<dbReference type="SFLD" id="SFLDS00029">
    <property type="entry name" value="Radical_SAM"/>
    <property type="match status" value="1"/>
</dbReference>
<evidence type="ECO:0000256" key="3">
    <source>
        <dbReference type="ARBA" id="ARBA00023004"/>
    </source>
</evidence>
<protein>
    <submittedName>
        <fullName evidence="8">Radical SAM protein</fullName>
    </submittedName>
</protein>
<sequence length="466" mass="54787">MKFCNKPFTYAYFGDKGEVWPCGWMHYTIGNLYEQDIDEIWHSEAADKARQSITNGSFAFCRETSCPYCERGELLDLSEEEIARQAVPTELPLEVNIANDHICNIACTSCRKTIYCPEKGEREKIDGALKRFLPFANKLQTISMNGGGEFLANPSFIEFLKDLRPEREDFKLEFETNGILFDEEHWRKFSHLGRYHISVTVTLNSLRREVYRYLSGGFDHMERVKKNLRFLSDLRRSGEIDQLDVTMVVQECNFWEVPDYIHAFAKSDEYAVDRIVMKPLYKWWKMEEETYWFKNILNPMHPYHKEYLKILADDCWNDPKVYDWGCHNIREAMPHPLKQEEIYRKILSKIYNNKEGLSPVEYLKKCVDALGAKRIGFYGKNEFSLDFARLLKKTGAEVFQLTWVPEDCDGEFTKVAKQEFRPDMADAMVIIDFFKGGYWFKDLKALGFEKPLLTVEEFVKGFEKRG</sequence>
<dbReference type="InterPro" id="IPR007197">
    <property type="entry name" value="rSAM"/>
</dbReference>
<dbReference type="InterPro" id="IPR058240">
    <property type="entry name" value="rSAM_sf"/>
</dbReference>
<keyword evidence="3" id="KW-0408">Iron</keyword>
<evidence type="ECO:0000313" key="10">
    <source>
        <dbReference type="Proteomes" id="UP000596035"/>
    </source>
</evidence>
<dbReference type="PANTHER" id="PTHR11228:SF7">
    <property type="entry name" value="PQQA PEPTIDE CYCLASE"/>
    <property type="match status" value="1"/>
</dbReference>
<dbReference type="EMBL" id="CP021422">
    <property type="protein sequence ID" value="ASB40495.1"/>
    <property type="molecule type" value="Genomic_DNA"/>
</dbReference>
<dbReference type="Pfam" id="PF13186">
    <property type="entry name" value="SPASM"/>
    <property type="match status" value="1"/>
</dbReference>
<dbReference type="InterPro" id="IPR023885">
    <property type="entry name" value="4Fe4S-binding_SPASM_dom"/>
</dbReference>
<dbReference type="GO" id="GO:0051536">
    <property type="term" value="F:iron-sulfur cluster binding"/>
    <property type="evidence" value="ECO:0007669"/>
    <property type="project" value="UniProtKB-KW"/>
</dbReference>
<evidence type="ECO:0000256" key="1">
    <source>
        <dbReference type="ARBA" id="ARBA00022691"/>
    </source>
</evidence>
<evidence type="ECO:0000256" key="2">
    <source>
        <dbReference type="ARBA" id="ARBA00022723"/>
    </source>
</evidence>
<dbReference type="Proteomes" id="UP000196710">
    <property type="component" value="Chromosome"/>
</dbReference>
<feature type="domain" description="Radical SAM core" evidence="5">
    <location>
        <begin position="102"/>
        <end position="234"/>
    </location>
</feature>
<organism evidence="8 10">
    <name type="scientific">Acutalibacter muris</name>
    <dbReference type="NCBI Taxonomy" id="1796620"/>
    <lineage>
        <taxon>Bacteria</taxon>
        <taxon>Bacillati</taxon>
        <taxon>Bacillota</taxon>
        <taxon>Clostridia</taxon>
        <taxon>Eubacteriales</taxon>
        <taxon>Acutalibacteraceae</taxon>
        <taxon>Acutalibacter</taxon>
    </lineage>
</organism>
<keyword evidence="1" id="KW-0949">S-adenosyl-L-methionine</keyword>
<name>A0A1Z2XPX6_9FIRM</name>
<dbReference type="GO" id="GO:0003824">
    <property type="term" value="F:catalytic activity"/>
    <property type="evidence" value="ECO:0007669"/>
    <property type="project" value="InterPro"/>
</dbReference>
<dbReference type="EMBL" id="CP065321">
    <property type="protein sequence ID" value="QQR29780.1"/>
    <property type="molecule type" value="Genomic_DNA"/>
</dbReference>
<dbReference type="CDD" id="cd21109">
    <property type="entry name" value="SPASM"/>
    <property type="match status" value="1"/>
</dbReference>
<reference evidence="9" key="2">
    <citation type="submission" date="2017-05" db="EMBL/GenBank/DDBJ databases">
        <title>Improved OligoMM genomes.</title>
        <authorList>
            <person name="Garzetti D."/>
        </authorList>
    </citation>
    <scope>NUCLEOTIDE SEQUENCE [LARGE SCALE GENOMIC DNA]</scope>
    <source>
        <strain evidence="9">KB18</strain>
    </source>
</reference>
<dbReference type="InterPro" id="IPR013785">
    <property type="entry name" value="Aldolase_TIM"/>
</dbReference>
<evidence type="ECO:0000259" key="5">
    <source>
        <dbReference type="Pfam" id="PF04055"/>
    </source>
</evidence>
<dbReference type="RefSeq" id="WP_066533933.1">
    <property type="nucleotide sequence ID" value="NZ_CAJTCQ010000007.1"/>
</dbReference>
<keyword evidence="4" id="KW-0411">Iron-sulfur</keyword>
<dbReference type="Pfam" id="PF04055">
    <property type="entry name" value="Radical_SAM"/>
    <property type="match status" value="1"/>
</dbReference>
<dbReference type="CDD" id="cd01335">
    <property type="entry name" value="Radical_SAM"/>
    <property type="match status" value="1"/>
</dbReference>
<dbReference type="PANTHER" id="PTHR11228">
    <property type="entry name" value="RADICAL SAM DOMAIN PROTEIN"/>
    <property type="match status" value="1"/>
</dbReference>
<evidence type="ECO:0000313" key="9">
    <source>
        <dbReference type="Proteomes" id="UP000196710"/>
    </source>
</evidence>
<accession>A0A1Z2XPX6</accession>
<evidence type="ECO:0000259" key="6">
    <source>
        <dbReference type="Pfam" id="PF13186"/>
    </source>
</evidence>
<dbReference type="Gene3D" id="3.20.20.70">
    <property type="entry name" value="Aldolase class I"/>
    <property type="match status" value="2"/>
</dbReference>
<dbReference type="KEGG" id="amur:ADH66_07375"/>
<evidence type="ECO:0000313" key="8">
    <source>
        <dbReference type="EMBL" id="QQR29780.1"/>
    </source>
</evidence>
<dbReference type="GO" id="GO:0046872">
    <property type="term" value="F:metal ion binding"/>
    <property type="evidence" value="ECO:0007669"/>
    <property type="project" value="UniProtKB-KW"/>
</dbReference>
<reference evidence="7" key="1">
    <citation type="journal article" date="2017" name="Genome Announc.">
        <title>High-Quality Whole-Genome Sequences of the Oligo-Mouse-Microbiota Bacterial Community.</title>
        <authorList>
            <person name="Garzetti D."/>
            <person name="Brugiroux S."/>
            <person name="Bunk B."/>
            <person name="Pukall R."/>
            <person name="McCoy K.D."/>
            <person name="Macpherson A.J."/>
            <person name="Stecher B."/>
        </authorList>
    </citation>
    <scope>NUCLEOTIDE SEQUENCE</scope>
    <source>
        <strain evidence="7">KB18</strain>
    </source>
</reference>
<reference evidence="8 10" key="3">
    <citation type="submission" date="2020-11" db="EMBL/GenBank/DDBJ databases">
        <title>Closed and high quality bacterial genomes of the OMM12 community.</title>
        <authorList>
            <person name="Marbouty M."/>
            <person name="Lamy-Besnier Q."/>
            <person name="Debarbieux L."/>
            <person name="Koszul R."/>
        </authorList>
    </citation>
    <scope>NUCLEOTIDE SEQUENCE [LARGE SCALE GENOMIC DNA]</scope>
    <source>
        <strain evidence="8 10">KB18</strain>
    </source>
</reference>
<feature type="domain" description="4Fe4S-binding SPASM" evidence="6">
    <location>
        <begin position="4"/>
        <end position="66"/>
    </location>
</feature>
<dbReference type="AlphaFoldDB" id="A0A1Z2XPX6"/>
<dbReference type="InterPro" id="IPR050377">
    <property type="entry name" value="Radical_SAM_PqqE_MftC-like"/>
</dbReference>
<dbReference type="SUPFAM" id="SSF102114">
    <property type="entry name" value="Radical SAM enzymes"/>
    <property type="match status" value="2"/>
</dbReference>
<dbReference type="Proteomes" id="UP000596035">
    <property type="component" value="Chromosome"/>
</dbReference>
<proteinExistence type="predicted"/>
<evidence type="ECO:0000256" key="4">
    <source>
        <dbReference type="ARBA" id="ARBA00023014"/>
    </source>
</evidence>
<keyword evidence="2" id="KW-0479">Metal-binding</keyword>
<gene>
    <name evidence="7" type="ORF">ADH66_07375</name>
    <name evidence="8" type="ORF">I5Q82_17430</name>
</gene>
<evidence type="ECO:0000313" key="7">
    <source>
        <dbReference type="EMBL" id="ASB40495.1"/>
    </source>
</evidence>
<keyword evidence="9" id="KW-1185">Reference proteome</keyword>